<name>A0A9P6EA56_9AGAR</name>
<feature type="transmembrane region" description="Helical" evidence="1">
    <location>
        <begin position="164"/>
        <end position="183"/>
    </location>
</feature>
<accession>A0A9P6EA56</accession>
<evidence type="ECO:0000313" key="2">
    <source>
        <dbReference type="EMBL" id="KAF9525178.1"/>
    </source>
</evidence>
<keyword evidence="1" id="KW-0812">Transmembrane</keyword>
<gene>
    <name evidence="2" type="ORF">CPB83DRAFT_558952</name>
</gene>
<feature type="transmembrane region" description="Helical" evidence="1">
    <location>
        <begin position="15"/>
        <end position="34"/>
    </location>
</feature>
<dbReference type="OrthoDB" id="3234297at2759"/>
<keyword evidence="1" id="KW-0472">Membrane</keyword>
<dbReference type="EMBL" id="MU157887">
    <property type="protein sequence ID" value="KAF9525178.1"/>
    <property type="molecule type" value="Genomic_DNA"/>
</dbReference>
<protein>
    <submittedName>
        <fullName evidence="2">Uncharacterized protein</fullName>
    </submittedName>
</protein>
<keyword evidence="3" id="KW-1185">Reference proteome</keyword>
<feature type="transmembrane region" description="Helical" evidence="1">
    <location>
        <begin position="55"/>
        <end position="73"/>
    </location>
</feature>
<organism evidence="2 3">
    <name type="scientific">Crepidotus variabilis</name>
    <dbReference type="NCBI Taxonomy" id="179855"/>
    <lineage>
        <taxon>Eukaryota</taxon>
        <taxon>Fungi</taxon>
        <taxon>Dikarya</taxon>
        <taxon>Basidiomycota</taxon>
        <taxon>Agaricomycotina</taxon>
        <taxon>Agaricomycetes</taxon>
        <taxon>Agaricomycetidae</taxon>
        <taxon>Agaricales</taxon>
        <taxon>Agaricineae</taxon>
        <taxon>Crepidotaceae</taxon>
        <taxon>Crepidotus</taxon>
    </lineage>
</organism>
<evidence type="ECO:0000313" key="3">
    <source>
        <dbReference type="Proteomes" id="UP000807306"/>
    </source>
</evidence>
<dbReference type="Proteomes" id="UP000807306">
    <property type="component" value="Unassembled WGS sequence"/>
</dbReference>
<keyword evidence="1" id="KW-1133">Transmembrane helix</keyword>
<reference evidence="2" key="1">
    <citation type="submission" date="2020-11" db="EMBL/GenBank/DDBJ databases">
        <authorList>
            <consortium name="DOE Joint Genome Institute"/>
            <person name="Ahrendt S."/>
            <person name="Riley R."/>
            <person name="Andreopoulos W."/>
            <person name="Labutti K."/>
            <person name="Pangilinan J."/>
            <person name="Ruiz-Duenas F.J."/>
            <person name="Barrasa J.M."/>
            <person name="Sanchez-Garcia M."/>
            <person name="Camarero S."/>
            <person name="Miyauchi S."/>
            <person name="Serrano A."/>
            <person name="Linde D."/>
            <person name="Babiker R."/>
            <person name="Drula E."/>
            <person name="Ayuso-Fernandez I."/>
            <person name="Pacheco R."/>
            <person name="Padilla G."/>
            <person name="Ferreira P."/>
            <person name="Barriuso J."/>
            <person name="Kellner H."/>
            <person name="Castanera R."/>
            <person name="Alfaro M."/>
            <person name="Ramirez L."/>
            <person name="Pisabarro A.G."/>
            <person name="Kuo A."/>
            <person name="Tritt A."/>
            <person name="Lipzen A."/>
            <person name="He G."/>
            <person name="Yan M."/>
            <person name="Ng V."/>
            <person name="Cullen D."/>
            <person name="Martin F."/>
            <person name="Rosso M.-N."/>
            <person name="Henrissat B."/>
            <person name="Hibbett D."/>
            <person name="Martinez A.T."/>
            <person name="Grigoriev I.V."/>
        </authorList>
    </citation>
    <scope>NUCLEOTIDE SEQUENCE</scope>
    <source>
        <strain evidence="2">CBS 506.95</strain>
    </source>
</reference>
<dbReference type="AlphaFoldDB" id="A0A9P6EA56"/>
<proteinExistence type="predicted"/>
<feature type="transmembrane region" description="Helical" evidence="1">
    <location>
        <begin position="263"/>
        <end position="281"/>
    </location>
</feature>
<evidence type="ECO:0000256" key="1">
    <source>
        <dbReference type="SAM" id="Phobius"/>
    </source>
</evidence>
<comment type="caution">
    <text evidence="2">The sequence shown here is derived from an EMBL/GenBank/DDBJ whole genome shotgun (WGS) entry which is preliminary data.</text>
</comment>
<sequence length="336" mass="38889">MLIAYSTVEKRRRSIYINLLSQQALIILSIWLSLRRNQLSVSDIQFAIIQTRSPVSVYALLLLIPRLFFEMSATTKASTGNDKPPGSKSDTLLERYYSSRTFDWALITRQLWGGLYGFSCLGINLLGTSDKLGYALTYQSQPGQKLDLENPISIRQSKGSLSSITAWFALGVCSLVVYECVISRHAEERREVMHELSGKRKKSMKAWPISARIRWGFVATWFIVMKFHPWLPFVYASIFFLNWSMDMRIWTIEDKFDWTYGQVLAISQAVVVVYPCLTLLFNSRNDIVHLPQRLFFDILWLVSEFLERLSARSRLNREACSSPCRRCLCSQFYLCF</sequence>